<dbReference type="InterPro" id="IPR027385">
    <property type="entry name" value="Beta-barrel_OMP"/>
</dbReference>
<dbReference type="Proteomes" id="UP000199550">
    <property type="component" value="Unassembled WGS sequence"/>
</dbReference>
<name>A0A1I4DIX3_9RHOB</name>
<evidence type="ECO:0000313" key="5">
    <source>
        <dbReference type="Proteomes" id="UP000199550"/>
    </source>
</evidence>
<gene>
    <name evidence="4" type="ORF">SAMN04488004_104193</name>
</gene>
<evidence type="ECO:0000313" key="4">
    <source>
        <dbReference type="EMBL" id="SFK93482.1"/>
    </source>
</evidence>
<feature type="signal peptide" evidence="2">
    <location>
        <begin position="1"/>
        <end position="21"/>
    </location>
</feature>
<organism evidence="4 5">
    <name type="scientific">Loktanella salsilacus</name>
    <dbReference type="NCBI Taxonomy" id="195913"/>
    <lineage>
        <taxon>Bacteria</taxon>
        <taxon>Pseudomonadati</taxon>
        <taxon>Pseudomonadota</taxon>
        <taxon>Alphaproteobacteria</taxon>
        <taxon>Rhodobacterales</taxon>
        <taxon>Roseobacteraceae</taxon>
        <taxon>Loktanella</taxon>
    </lineage>
</organism>
<keyword evidence="1 2" id="KW-0732">Signal</keyword>
<feature type="chain" id="PRO_5011612815" evidence="2">
    <location>
        <begin position="22"/>
        <end position="215"/>
    </location>
</feature>
<dbReference type="STRING" id="195913.SAMN04488004_104193"/>
<dbReference type="Pfam" id="PF13505">
    <property type="entry name" value="OMP_b-brl"/>
    <property type="match status" value="1"/>
</dbReference>
<protein>
    <submittedName>
        <fullName evidence="4">Lipid A oxidase</fullName>
    </submittedName>
</protein>
<dbReference type="OrthoDB" id="9810784at2"/>
<dbReference type="Gene3D" id="2.40.160.20">
    <property type="match status" value="1"/>
</dbReference>
<dbReference type="InterPro" id="IPR011250">
    <property type="entry name" value="OMP/PagP_B-barrel"/>
</dbReference>
<accession>A0A1I4DIX3</accession>
<evidence type="ECO:0000256" key="1">
    <source>
        <dbReference type="ARBA" id="ARBA00022729"/>
    </source>
</evidence>
<dbReference type="AlphaFoldDB" id="A0A1I4DIX3"/>
<keyword evidence="5" id="KW-1185">Reference proteome</keyword>
<dbReference type="SUPFAM" id="SSF56925">
    <property type="entry name" value="OMPA-like"/>
    <property type="match status" value="1"/>
</dbReference>
<evidence type="ECO:0000256" key="2">
    <source>
        <dbReference type="SAM" id="SignalP"/>
    </source>
</evidence>
<sequence length="215" mass="23034">MLRTAVLTGALAILLPAAASAEVELSFYGGIQSAPHSDVFTSGADGYPSNTRVKWEGKSFDAPPYYGIRATYWASETFGYGLDFTHTKVYSDDESREGTPYEVLEFTDGLNTLTANAYRRFQPMRGFTPYVGAGVGLAIPHVEVSNGATSTAEYQITGPAATVLAGASYDINDRMSVFGEYKFTYSQNEADLDGGGTLSTDIITNALNVGVSFSF</sequence>
<reference evidence="4 5" key="1">
    <citation type="submission" date="2016-10" db="EMBL/GenBank/DDBJ databases">
        <authorList>
            <person name="de Groot N.N."/>
        </authorList>
    </citation>
    <scope>NUCLEOTIDE SEQUENCE [LARGE SCALE GENOMIC DNA]</scope>
    <source>
        <strain evidence="4 5">DSM 16199</strain>
    </source>
</reference>
<proteinExistence type="predicted"/>
<dbReference type="EMBL" id="FOTF01000004">
    <property type="protein sequence ID" value="SFK93482.1"/>
    <property type="molecule type" value="Genomic_DNA"/>
</dbReference>
<dbReference type="RefSeq" id="WP_090186472.1">
    <property type="nucleotide sequence ID" value="NZ_CAXIDI010000014.1"/>
</dbReference>
<evidence type="ECO:0000259" key="3">
    <source>
        <dbReference type="Pfam" id="PF13505"/>
    </source>
</evidence>
<feature type="domain" description="Outer membrane protein beta-barrel" evidence="3">
    <location>
        <begin position="11"/>
        <end position="215"/>
    </location>
</feature>